<evidence type="ECO:0000313" key="1">
    <source>
        <dbReference type="EMBL" id="PWK49024.1"/>
    </source>
</evidence>
<gene>
    <name evidence="1" type="ORF">BC793_105375</name>
</gene>
<dbReference type="RefSeq" id="WP_109592959.1">
    <property type="nucleotide sequence ID" value="NZ_BONA01000036.1"/>
</dbReference>
<dbReference type="EMBL" id="QGGR01000005">
    <property type="protein sequence ID" value="PWK49024.1"/>
    <property type="molecule type" value="Genomic_DNA"/>
</dbReference>
<comment type="caution">
    <text evidence="1">The sequence shown here is derived from an EMBL/GenBank/DDBJ whole genome shotgun (WGS) entry which is preliminary data.</text>
</comment>
<accession>A0A316FJY7</accession>
<protein>
    <submittedName>
        <fullName evidence="1">Uncharacterized protein</fullName>
    </submittedName>
</protein>
<sequence>MGYSGGIFVVKAERPAPLGELGVLGEKSFPGGWHELQLDGFPEGSALREVVVATGAPALMAVVLDSDMAHVQALSPAGVGWAAYLHPGNAEAFGAPPLPHSPDEIVELAATWSAEAGLHADRDAVRAALTAQNTFAEETLTDLLTGLGVTG</sequence>
<dbReference type="Proteomes" id="UP000245697">
    <property type="component" value="Unassembled WGS sequence"/>
</dbReference>
<dbReference type="OrthoDB" id="3294586at2"/>
<reference evidence="1 2" key="1">
    <citation type="submission" date="2018-05" db="EMBL/GenBank/DDBJ databases">
        <title>Genomic Encyclopedia of Archaeal and Bacterial Type Strains, Phase II (KMG-II): from individual species to whole genera.</title>
        <authorList>
            <person name="Goeker M."/>
        </authorList>
    </citation>
    <scope>NUCLEOTIDE SEQUENCE [LARGE SCALE GENOMIC DNA]</scope>
    <source>
        <strain evidence="1 2">DSM 45184</strain>
    </source>
</reference>
<keyword evidence="2" id="KW-1185">Reference proteome</keyword>
<organism evidence="1 2">
    <name type="scientific">Actinoplanes xinjiangensis</name>
    <dbReference type="NCBI Taxonomy" id="512350"/>
    <lineage>
        <taxon>Bacteria</taxon>
        <taxon>Bacillati</taxon>
        <taxon>Actinomycetota</taxon>
        <taxon>Actinomycetes</taxon>
        <taxon>Micromonosporales</taxon>
        <taxon>Micromonosporaceae</taxon>
        <taxon>Actinoplanes</taxon>
    </lineage>
</organism>
<proteinExistence type="predicted"/>
<dbReference type="AlphaFoldDB" id="A0A316FJY7"/>
<evidence type="ECO:0000313" key="2">
    <source>
        <dbReference type="Proteomes" id="UP000245697"/>
    </source>
</evidence>
<name>A0A316FJY7_9ACTN</name>